<dbReference type="EC" id="6.1.1.4" evidence="3"/>
<sequence>EVATCEPSYYKGTQYIFLKMFEQGLAFQKKAPVNWDPVDMTVLADEQIDGSGCSWRSGAKVEKKYLTQWYLRCTSFSEALLKGLEEVDKNLWRDIILLQRHWIGECKGCRIDFVVISQTDGAGLPVSVYTENLDLIFGVSHLSVKPSHHFCVDFGVTEIGAVLPVHAVHPFTGEKLKVVVTDERHIYPNRDVKLAIPCISKEDLTVAERLGIPVRKVLDTPDSDLLQASEQLNGLSRREALECVRKLAQARGIGGEKISENLNDWLISRQRYWGTPIPIIHCKKCGTVPVPLEDLPVELPDIQGLSSKGGRSPLADIEHWVNVSCPKCGSAARRETDTMDTFVDSTWYFLRYLDPFNDRMPFDPEVANKYMPVDLYVGGKEHAVLHLYYARFMCHFLHSVGMLNSREPFKNLLTQGMVKGESFKVKDTGKYLPRDKADTSGAVAIETETGAELTVEWEKMSKSKYNGVNPEDVLEEFGVDSTRLCMLSNVSPQSDRNWSHIVYKGVLNWQNRIWGLVTNQRSCRNRDGSEQKGHGGAVNTEELSKWEKKIDETRNFTINNVTFQFDRTFHINSAISRLHTYVTWLMKVPPEVTSTSKAYERALADLVVMLSSMAPHFASELWAGLADVAQFETHQWNLPVLEQAWPQLDDDFLMPLVCKINDVDVFEVGVPYQDFDLLDEHSAMQLVQKSSIFQEKFSQHSIASLKLKVEDGHKALLSMRLPDFDFEISGSSAEKTKIKKKLSKQRVRLYSADVTD</sequence>
<evidence type="ECO:0000256" key="6">
    <source>
        <dbReference type="ARBA" id="ARBA00022840"/>
    </source>
</evidence>
<feature type="non-terminal residue" evidence="14">
    <location>
        <position position="1"/>
    </location>
</feature>
<keyword evidence="15" id="KW-1185">Reference proteome</keyword>
<evidence type="ECO:0000313" key="15">
    <source>
        <dbReference type="Proteomes" id="UP000678393"/>
    </source>
</evidence>
<dbReference type="Gene3D" id="3.40.50.620">
    <property type="entry name" value="HUPs"/>
    <property type="match status" value="2"/>
</dbReference>
<comment type="subcellular location">
    <subcellularLocation>
        <location evidence="1">Mitochondrion</location>
    </subcellularLocation>
</comment>
<comment type="caution">
    <text evidence="14">The sequence shown here is derived from an EMBL/GenBank/DDBJ whole genome shotgun (WGS) entry which is preliminary data.</text>
</comment>
<dbReference type="SUPFAM" id="SSF50677">
    <property type="entry name" value="ValRS/IleRS/LeuRS editing domain"/>
    <property type="match status" value="1"/>
</dbReference>
<dbReference type="OrthoDB" id="15954at2759"/>
<keyword evidence="5" id="KW-0547">Nucleotide-binding</keyword>
<comment type="similarity">
    <text evidence="2">Belongs to the class-I aminoacyl-tRNA synthetase family.</text>
</comment>
<dbReference type="SUPFAM" id="SSF52374">
    <property type="entry name" value="Nucleotidylyl transferase"/>
    <property type="match status" value="1"/>
</dbReference>
<name>A0A8S3ZTY4_9EUPU</name>
<evidence type="ECO:0000256" key="5">
    <source>
        <dbReference type="ARBA" id="ARBA00022741"/>
    </source>
</evidence>
<dbReference type="FunFam" id="3.40.50.620:FF:000100">
    <property type="entry name" value="probable leucine--tRNA ligase, mitochondrial"/>
    <property type="match status" value="1"/>
</dbReference>
<feature type="domain" description="Leucyl-tRNA synthetase editing" evidence="13">
    <location>
        <begin position="100"/>
        <end position="150"/>
    </location>
</feature>
<keyword evidence="8" id="KW-0030">Aminoacyl-tRNA synthetase</keyword>
<keyword evidence="6" id="KW-0067">ATP-binding</keyword>
<dbReference type="Pfam" id="PF08264">
    <property type="entry name" value="Anticodon_1"/>
    <property type="match status" value="1"/>
</dbReference>
<dbReference type="SUPFAM" id="SSF47323">
    <property type="entry name" value="Anticodon-binding domain of a subclass of class I aminoacyl-tRNA synthetases"/>
    <property type="match status" value="1"/>
</dbReference>
<reference evidence="14" key="1">
    <citation type="submission" date="2021-04" db="EMBL/GenBank/DDBJ databases">
        <authorList>
            <consortium name="Molecular Ecology Group"/>
        </authorList>
    </citation>
    <scope>NUCLEOTIDE SEQUENCE</scope>
</reference>
<dbReference type="AlphaFoldDB" id="A0A8S3ZTY4"/>
<keyword evidence="4" id="KW-0436">Ligase</keyword>
<dbReference type="InterPro" id="IPR002302">
    <property type="entry name" value="Leu-tRNA-ligase"/>
</dbReference>
<dbReference type="InterPro" id="IPR025709">
    <property type="entry name" value="Leu_tRNA-synth_edit"/>
</dbReference>
<evidence type="ECO:0000256" key="3">
    <source>
        <dbReference type="ARBA" id="ARBA00013164"/>
    </source>
</evidence>
<protein>
    <recommendedName>
        <fullName evidence="3">leucine--tRNA ligase</fullName>
        <ecNumber evidence="3">6.1.1.4</ecNumber>
    </recommendedName>
    <alternativeName>
        <fullName evidence="9">Leucyl-tRNA synthetase</fullName>
    </alternativeName>
</protein>
<evidence type="ECO:0000256" key="7">
    <source>
        <dbReference type="ARBA" id="ARBA00022917"/>
    </source>
</evidence>
<dbReference type="PRINTS" id="PR00985">
    <property type="entry name" value="TRNASYNTHLEU"/>
</dbReference>
<dbReference type="FunFam" id="1.10.730.10:FF:000002">
    <property type="entry name" value="Leucine--tRNA ligase"/>
    <property type="match status" value="1"/>
</dbReference>
<proteinExistence type="inferred from homology"/>
<evidence type="ECO:0000256" key="4">
    <source>
        <dbReference type="ARBA" id="ARBA00022598"/>
    </source>
</evidence>
<dbReference type="Pfam" id="PF13603">
    <property type="entry name" value="tRNA-synt_1_2"/>
    <property type="match status" value="1"/>
</dbReference>
<dbReference type="GO" id="GO:0005739">
    <property type="term" value="C:mitochondrion"/>
    <property type="evidence" value="ECO:0007669"/>
    <property type="project" value="UniProtKB-SubCell"/>
</dbReference>
<dbReference type="InterPro" id="IPR013155">
    <property type="entry name" value="M/V/L/I-tRNA-synth_anticd-bd"/>
</dbReference>
<evidence type="ECO:0000259" key="11">
    <source>
        <dbReference type="Pfam" id="PF00133"/>
    </source>
</evidence>
<dbReference type="GO" id="GO:0004823">
    <property type="term" value="F:leucine-tRNA ligase activity"/>
    <property type="evidence" value="ECO:0007669"/>
    <property type="project" value="UniProtKB-EC"/>
</dbReference>
<dbReference type="PANTHER" id="PTHR43740:SF2">
    <property type="entry name" value="LEUCINE--TRNA LIGASE, MITOCHONDRIAL"/>
    <property type="match status" value="1"/>
</dbReference>
<dbReference type="GO" id="GO:0006429">
    <property type="term" value="P:leucyl-tRNA aminoacylation"/>
    <property type="evidence" value="ECO:0007669"/>
    <property type="project" value="InterPro"/>
</dbReference>
<gene>
    <name evidence="14" type="ORF">CUNI_LOCUS18312</name>
</gene>
<feature type="domain" description="Aminoacyl-tRNA synthetase class Ia" evidence="11">
    <location>
        <begin position="260"/>
        <end position="421"/>
    </location>
</feature>
<dbReference type="Proteomes" id="UP000678393">
    <property type="component" value="Unassembled WGS sequence"/>
</dbReference>
<dbReference type="InterPro" id="IPR014729">
    <property type="entry name" value="Rossmann-like_a/b/a_fold"/>
</dbReference>
<feature type="domain" description="Methionyl/Valyl/Leucyl/Isoleucyl-tRNA synthetase anticodon-binding" evidence="12">
    <location>
        <begin position="553"/>
        <end position="656"/>
    </location>
</feature>
<dbReference type="GO" id="GO:0032543">
    <property type="term" value="P:mitochondrial translation"/>
    <property type="evidence" value="ECO:0007669"/>
    <property type="project" value="TreeGrafter"/>
</dbReference>
<feature type="domain" description="Aminoacyl-tRNA synthetase class Ia" evidence="11">
    <location>
        <begin position="458"/>
        <end position="498"/>
    </location>
</feature>
<comment type="catalytic activity">
    <reaction evidence="10">
        <text>tRNA(Leu) + L-leucine + ATP = L-leucyl-tRNA(Leu) + AMP + diphosphate</text>
        <dbReference type="Rhea" id="RHEA:11688"/>
        <dbReference type="Rhea" id="RHEA-COMP:9613"/>
        <dbReference type="Rhea" id="RHEA-COMP:9622"/>
        <dbReference type="ChEBI" id="CHEBI:30616"/>
        <dbReference type="ChEBI" id="CHEBI:33019"/>
        <dbReference type="ChEBI" id="CHEBI:57427"/>
        <dbReference type="ChEBI" id="CHEBI:78442"/>
        <dbReference type="ChEBI" id="CHEBI:78494"/>
        <dbReference type="ChEBI" id="CHEBI:456215"/>
        <dbReference type="EC" id="6.1.1.4"/>
    </reaction>
</comment>
<evidence type="ECO:0000256" key="1">
    <source>
        <dbReference type="ARBA" id="ARBA00004173"/>
    </source>
</evidence>
<evidence type="ECO:0000259" key="12">
    <source>
        <dbReference type="Pfam" id="PF08264"/>
    </source>
</evidence>
<accession>A0A8S3ZTY4</accession>
<evidence type="ECO:0000256" key="10">
    <source>
        <dbReference type="ARBA" id="ARBA00047469"/>
    </source>
</evidence>
<dbReference type="GO" id="GO:0002161">
    <property type="term" value="F:aminoacyl-tRNA deacylase activity"/>
    <property type="evidence" value="ECO:0007669"/>
    <property type="project" value="InterPro"/>
</dbReference>
<evidence type="ECO:0000256" key="8">
    <source>
        <dbReference type="ARBA" id="ARBA00023146"/>
    </source>
</evidence>
<dbReference type="InterPro" id="IPR009080">
    <property type="entry name" value="tRNAsynth_Ia_anticodon-bd"/>
</dbReference>
<keyword evidence="7" id="KW-0648">Protein biosynthesis</keyword>
<dbReference type="InterPro" id="IPR009008">
    <property type="entry name" value="Val/Leu/Ile-tRNA-synth_edit"/>
</dbReference>
<dbReference type="GO" id="GO:0005524">
    <property type="term" value="F:ATP binding"/>
    <property type="evidence" value="ECO:0007669"/>
    <property type="project" value="UniProtKB-KW"/>
</dbReference>
<organism evidence="14 15">
    <name type="scientific">Candidula unifasciata</name>
    <dbReference type="NCBI Taxonomy" id="100452"/>
    <lineage>
        <taxon>Eukaryota</taxon>
        <taxon>Metazoa</taxon>
        <taxon>Spiralia</taxon>
        <taxon>Lophotrochozoa</taxon>
        <taxon>Mollusca</taxon>
        <taxon>Gastropoda</taxon>
        <taxon>Heterobranchia</taxon>
        <taxon>Euthyneura</taxon>
        <taxon>Panpulmonata</taxon>
        <taxon>Eupulmonata</taxon>
        <taxon>Stylommatophora</taxon>
        <taxon>Helicina</taxon>
        <taxon>Helicoidea</taxon>
        <taxon>Geomitridae</taxon>
        <taxon>Candidula</taxon>
    </lineage>
</organism>
<evidence type="ECO:0000313" key="14">
    <source>
        <dbReference type="EMBL" id="CAG5132754.1"/>
    </source>
</evidence>
<evidence type="ECO:0000259" key="13">
    <source>
        <dbReference type="Pfam" id="PF13603"/>
    </source>
</evidence>
<evidence type="ECO:0000256" key="9">
    <source>
        <dbReference type="ARBA" id="ARBA00030520"/>
    </source>
</evidence>
<dbReference type="Pfam" id="PF00133">
    <property type="entry name" value="tRNA-synt_1"/>
    <property type="match status" value="2"/>
</dbReference>
<dbReference type="Gene3D" id="1.10.730.10">
    <property type="entry name" value="Isoleucyl-tRNA Synthetase, Domain 1"/>
    <property type="match status" value="1"/>
</dbReference>
<dbReference type="PANTHER" id="PTHR43740">
    <property type="entry name" value="LEUCYL-TRNA SYNTHETASE"/>
    <property type="match status" value="1"/>
</dbReference>
<evidence type="ECO:0000256" key="2">
    <source>
        <dbReference type="ARBA" id="ARBA00005594"/>
    </source>
</evidence>
<dbReference type="EMBL" id="CAJHNH020005624">
    <property type="protein sequence ID" value="CAG5132754.1"/>
    <property type="molecule type" value="Genomic_DNA"/>
</dbReference>
<dbReference type="InterPro" id="IPR002300">
    <property type="entry name" value="aa-tRNA-synth_Ia"/>
</dbReference>